<evidence type="ECO:0000313" key="3">
    <source>
        <dbReference type="EMBL" id="GIM01544.1"/>
    </source>
</evidence>
<organism evidence="3 4">
    <name type="scientific">Volvox reticuliferus</name>
    <dbReference type="NCBI Taxonomy" id="1737510"/>
    <lineage>
        <taxon>Eukaryota</taxon>
        <taxon>Viridiplantae</taxon>
        <taxon>Chlorophyta</taxon>
        <taxon>core chlorophytes</taxon>
        <taxon>Chlorophyceae</taxon>
        <taxon>CS clade</taxon>
        <taxon>Chlamydomonadales</taxon>
        <taxon>Volvocaceae</taxon>
        <taxon>Volvox</taxon>
    </lineage>
</organism>
<feature type="compositionally biased region" description="Polar residues" evidence="1">
    <location>
        <begin position="92"/>
        <end position="101"/>
    </location>
</feature>
<proteinExistence type="predicted"/>
<dbReference type="Proteomes" id="UP000747110">
    <property type="component" value="Unassembled WGS sequence"/>
</dbReference>
<protein>
    <submittedName>
        <fullName evidence="3">Uncharacterized protein</fullName>
    </submittedName>
</protein>
<keyword evidence="5" id="KW-1185">Reference proteome</keyword>
<dbReference type="EMBL" id="BNCQ01000009">
    <property type="protein sequence ID" value="GIM01544.1"/>
    <property type="molecule type" value="Genomic_DNA"/>
</dbReference>
<evidence type="ECO:0000256" key="1">
    <source>
        <dbReference type="SAM" id="MobiDB-lite"/>
    </source>
</evidence>
<sequence>MLSMLTAGSMAKSSAESSLRWPCLLGGYPDGLPIVPWTEVDGSNDQHKILIAWAVEKDSTFSERIAEMDSKRKTDEDTAKRKRAERKALTIAGTSESGSEQPDQEDDGAGPSNVRDNRTRKKQEYNIGELEVAFESCNAAPGGFKRNAHHLLNQLGGKTTTLRKALRDANLKWGQPTGKQAERMLEAYSQRIRDGDTVQNALKMVAENVPGGWCSSRTIYVCRYTPSTSREAFAALNYYSWRPWQVRKILKERGVDIPDGRRKHQGNAVVYDHGDISGNDTPDKICTDSDDYSLFNSDKDLSDVIVGEVAQPSEDEAVDHRVAGAMVRSGRGGTRAAYHRGAAPDAGVIDGGQPSEDEAVDRRVAGAMVPSGRGGTRAAYHRGAAPDAGVIDGGQPSEDEAEDRRAAGAMVRSGRGGTRAAYHRGAAPDAGVIDGGQPSEDEAEDRRAAGAMVRSGRGGTRAAYHRGAAPDAGVIDGGQPSEDEAVDRRVAGAMVPSGRGGTRAAYHRGAAPDAGVIDGGQPSEDEAEDRRAAGAMVRSGRGGTRAAYHRGAAPDAGVIDGGQPSDHEAEDRRVAGAMVRSGRGGTRAAYHRGAAPDAGVIDGGQPSEDEAVDRRVAEAMVPSGRGGTDVGVVEGGPIGNVEERHVNVEGRLGRMGKASKYAMIIASLKRRGC</sequence>
<comment type="caution">
    <text evidence="3">The sequence shown here is derived from an EMBL/GenBank/DDBJ whole genome shotgun (WGS) entry which is preliminary data.</text>
</comment>
<gene>
    <name evidence="2" type="ORF">Vretifemale_15919</name>
    <name evidence="3" type="ORF">Vretimale_6331</name>
</gene>
<feature type="compositionally biased region" description="Basic and acidic residues" evidence="1">
    <location>
        <begin position="66"/>
        <end position="79"/>
    </location>
</feature>
<feature type="region of interest" description="Disordered" evidence="1">
    <location>
        <begin position="66"/>
        <end position="120"/>
    </location>
</feature>
<evidence type="ECO:0000313" key="4">
    <source>
        <dbReference type="Proteomes" id="UP000722791"/>
    </source>
</evidence>
<feature type="region of interest" description="Disordered" evidence="1">
    <location>
        <begin position="409"/>
        <end position="464"/>
    </location>
</feature>
<dbReference type="Proteomes" id="UP000722791">
    <property type="component" value="Unassembled WGS sequence"/>
</dbReference>
<name>A0A8J4G7B2_9CHLO</name>
<dbReference type="AlphaFoldDB" id="A0A8J4G7B2"/>
<evidence type="ECO:0000313" key="5">
    <source>
        <dbReference type="Proteomes" id="UP000747110"/>
    </source>
</evidence>
<dbReference type="EMBL" id="BNCP01000042">
    <property type="protein sequence ID" value="GIL87957.1"/>
    <property type="molecule type" value="Genomic_DNA"/>
</dbReference>
<accession>A0A8J4G7B2</accession>
<reference evidence="3" key="1">
    <citation type="journal article" date="2021" name="Proc. Natl. Acad. Sci. U.S.A.">
        <title>Three genomes in the algal genus Volvox reveal the fate of a haploid sex-determining region after a transition to homothallism.</title>
        <authorList>
            <person name="Yamamoto K."/>
            <person name="Hamaji T."/>
            <person name="Kawai-Toyooka H."/>
            <person name="Matsuzaki R."/>
            <person name="Takahashi F."/>
            <person name="Nishimura Y."/>
            <person name="Kawachi M."/>
            <person name="Noguchi H."/>
            <person name="Minakuchi Y."/>
            <person name="Umen J.G."/>
            <person name="Toyoda A."/>
            <person name="Nozaki H."/>
        </authorList>
    </citation>
    <scope>NUCLEOTIDE SEQUENCE</scope>
    <source>
        <strain evidence="3">NIES-3785</strain>
        <strain evidence="2">NIES-3786</strain>
    </source>
</reference>
<evidence type="ECO:0000313" key="2">
    <source>
        <dbReference type="EMBL" id="GIL87957.1"/>
    </source>
</evidence>